<protein>
    <submittedName>
        <fullName evidence="2">Uncharacterized protein</fullName>
    </submittedName>
</protein>
<feature type="compositionally biased region" description="Low complexity" evidence="1">
    <location>
        <begin position="703"/>
        <end position="726"/>
    </location>
</feature>
<name>A0A6A5ZR05_9PLEO</name>
<feature type="region of interest" description="Disordered" evidence="1">
    <location>
        <begin position="1217"/>
        <end position="1253"/>
    </location>
</feature>
<feature type="region of interest" description="Disordered" evidence="1">
    <location>
        <begin position="180"/>
        <end position="240"/>
    </location>
</feature>
<evidence type="ECO:0000256" key="1">
    <source>
        <dbReference type="SAM" id="MobiDB-lite"/>
    </source>
</evidence>
<feature type="region of interest" description="Disordered" evidence="1">
    <location>
        <begin position="1275"/>
        <end position="1310"/>
    </location>
</feature>
<feature type="compositionally biased region" description="Basic residues" evidence="1">
    <location>
        <begin position="692"/>
        <end position="702"/>
    </location>
</feature>
<keyword evidence="3" id="KW-1185">Reference proteome</keyword>
<feature type="region of interest" description="Disordered" evidence="1">
    <location>
        <begin position="58"/>
        <end position="149"/>
    </location>
</feature>
<dbReference type="Proteomes" id="UP000799770">
    <property type="component" value="Unassembled WGS sequence"/>
</dbReference>
<feature type="compositionally biased region" description="Polar residues" evidence="1">
    <location>
        <begin position="104"/>
        <end position="123"/>
    </location>
</feature>
<feature type="compositionally biased region" description="Basic residues" evidence="1">
    <location>
        <begin position="183"/>
        <end position="202"/>
    </location>
</feature>
<feature type="compositionally biased region" description="Basic and acidic residues" evidence="1">
    <location>
        <begin position="1217"/>
        <end position="1233"/>
    </location>
</feature>
<dbReference type="EMBL" id="ML977311">
    <property type="protein sequence ID" value="KAF2122122.1"/>
    <property type="molecule type" value="Genomic_DNA"/>
</dbReference>
<feature type="region of interest" description="Disordered" evidence="1">
    <location>
        <begin position="929"/>
        <end position="948"/>
    </location>
</feature>
<feature type="compositionally biased region" description="Basic and acidic residues" evidence="1">
    <location>
        <begin position="1455"/>
        <end position="1466"/>
    </location>
</feature>
<feature type="compositionally biased region" description="Low complexity" evidence="1">
    <location>
        <begin position="138"/>
        <end position="147"/>
    </location>
</feature>
<feature type="region of interest" description="Disordered" evidence="1">
    <location>
        <begin position="840"/>
        <end position="918"/>
    </location>
</feature>
<feature type="compositionally biased region" description="Polar residues" evidence="1">
    <location>
        <begin position="1234"/>
        <end position="1247"/>
    </location>
</feature>
<feature type="compositionally biased region" description="Polar residues" evidence="1">
    <location>
        <begin position="642"/>
        <end position="653"/>
    </location>
</feature>
<evidence type="ECO:0000313" key="3">
    <source>
        <dbReference type="Proteomes" id="UP000799770"/>
    </source>
</evidence>
<feature type="compositionally biased region" description="Polar residues" evidence="1">
    <location>
        <begin position="781"/>
        <end position="792"/>
    </location>
</feature>
<feature type="region of interest" description="Disordered" evidence="1">
    <location>
        <begin position="1"/>
        <end position="43"/>
    </location>
</feature>
<feature type="compositionally biased region" description="Polar residues" evidence="1">
    <location>
        <begin position="11"/>
        <end position="26"/>
    </location>
</feature>
<feature type="region of interest" description="Disordered" evidence="1">
    <location>
        <begin position="1333"/>
        <end position="1517"/>
    </location>
</feature>
<feature type="region of interest" description="Disordered" evidence="1">
    <location>
        <begin position="435"/>
        <end position="483"/>
    </location>
</feature>
<feature type="compositionally biased region" description="Low complexity" evidence="1">
    <location>
        <begin position="871"/>
        <end position="892"/>
    </location>
</feature>
<feature type="compositionally biased region" description="Low complexity" evidence="1">
    <location>
        <begin position="80"/>
        <end position="100"/>
    </location>
</feature>
<feature type="compositionally biased region" description="Polar residues" evidence="1">
    <location>
        <begin position="290"/>
        <end position="299"/>
    </location>
</feature>
<feature type="compositionally biased region" description="Polar residues" evidence="1">
    <location>
        <begin position="554"/>
        <end position="565"/>
    </location>
</feature>
<feature type="compositionally biased region" description="Basic and acidic residues" evidence="1">
    <location>
        <begin position="596"/>
        <end position="612"/>
    </location>
</feature>
<proteinExistence type="predicted"/>
<feature type="compositionally biased region" description="Polar residues" evidence="1">
    <location>
        <begin position="438"/>
        <end position="449"/>
    </location>
</feature>
<feature type="region of interest" description="Disordered" evidence="1">
    <location>
        <begin position="667"/>
        <end position="749"/>
    </location>
</feature>
<accession>A0A6A5ZR05</accession>
<feature type="compositionally biased region" description="Basic and acidic residues" evidence="1">
    <location>
        <begin position="450"/>
        <end position="483"/>
    </location>
</feature>
<feature type="region of interest" description="Disordered" evidence="1">
    <location>
        <begin position="766"/>
        <end position="800"/>
    </location>
</feature>
<reference evidence="2" key="1">
    <citation type="journal article" date="2020" name="Stud. Mycol.">
        <title>101 Dothideomycetes genomes: a test case for predicting lifestyles and emergence of pathogens.</title>
        <authorList>
            <person name="Haridas S."/>
            <person name="Albert R."/>
            <person name="Binder M."/>
            <person name="Bloem J."/>
            <person name="Labutti K."/>
            <person name="Salamov A."/>
            <person name="Andreopoulos B."/>
            <person name="Baker S."/>
            <person name="Barry K."/>
            <person name="Bills G."/>
            <person name="Bluhm B."/>
            <person name="Cannon C."/>
            <person name="Castanera R."/>
            <person name="Culley D."/>
            <person name="Daum C."/>
            <person name="Ezra D."/>
            <person name="Gonzalez J."/>
            <person name="Henrissat B."/>
            <person name="Kuo A."/>
            <person name="Liang C."/>
            <person name="Lipzen A."/>
            <person name="Lutzoni F."/>
            <person name="Magnuson J."/>
            <person name="Mondo S."/>
            <person name="Nolan M."/>
            <person name="Ohm R."/>
            <person name="Pangilinan J."/>
            <person name="Park H.-J."/>
            <person name="Ramirez L."/>
            <person name="Alfaro M."/>
            <person name="Sun H."/>
            <person name="Tritt A."/>
            <person name="Yoshinaga Y."/>
            <person name="Zwiers L.-H."/>
            <person name="Turgeon B."/>
            <person name="Goodwin S."/>
            <person name="Spatafora J."/>
            <person name="Crous P."/>
            <person name="Grigoriev I."/>
        </authorList>
    </citation>
    <scope>NUCLEOTIDE SEQUENCE</scope>
    <source>
        <strain evidence="2">CBS 627.86</strain>
    </source>
</reference>
<gene>
    <name evidence="2" type="ORF">BDV96DRAFT_627273</name>
</gene>
<sequence length="1607" mass="175841">MPLTDRDPNASGRTSRASNMSASSKGMQRGSGPHPRSDLGLLSTAGVMSMLRTSTELGSVGGLAYDPSSQMPNVPRGVPRRTGASSRMSTASSQSTASKRASSHQARLSTSSGARRSLTNSVPQYVPDTLSPTIMNLPGSSPLIPRSRSSRNIEGRSFSMTHTSTPSFALSSNRSFASLRTHEHSHRPRSPYHYPTRLRRPSYRPVSPALSDITGTHVRRPHGQPGHPRMRTPSEVSFSRDDRILLPSHPARERASSFLNSHSDIPPVPPLHQRIVVEQTRMLRRPDPGSISSGSINQRTDSDGPSSDAPSPPTPKGSGSLDVLVSPKGTHALMESMAEMVTGEPTTGPLYYDYSEQFDRDQLAEPEAGTVPTGFVHRIKTILEERATVEPTPNKLDITITQQVVGGSNPDTISIAELPATPVPRRLTRDLILAALDPSTTEGDDTSTPHLERTGADKMPPDKRQDEEGHSRGDEKMQPSKDALRNRFSILSQTGSSVMDSSTLDFAVRYSIPMAAEPTEDGMSDLLDGYQHTETKQDAEESGVANPDAEPWNGSKSTAESSSGVNDRANHQDCERAPEGSLPTASVEDEDNADDVVERRSNHAPKSSDEQSFKSCTDVMDPPGKEADAKSFTTCKDAVTPERSTSMPLSNRPSLDMLMSEYKVKRPVSEAPLTTPKTVVRKPLAVPPRKSSFSKHHVRVRANSKVSSKPSSKAPSMASLSSSIESGQFQTPPVPPPRESSSSKEAQQTRAVADFLLRLSRPRRFSKATSAFSKKGGKQEAQANTDVSTNTSRPDEDRESRDIAMKSVHLEENYPSSPPQIPKILEEVAVKPLHVTNRLVPSVAPTKPDPPSLGKPPQHHATAFVHQHSLSTPSPVVAEPSSVYSPEESPLPLRVKSSPVGPLKLSEDNRRDSQTTTHLVWHGRRSLTLTSPPTIESRLNTNGSNDETTTDLRLSAYRYPLHYLPDLKEESHEDSSLNTSASNLKNSSFKFPFGGHQPSVGQPSVRASADVDDSLMFGRRLSTRSVRRNSLAQSRGLPSMNFSRIDLISKLNEALDIGTSRSLDGLPDDFLEAAHSTPVRPVTAVEIREKYLSFFASLDELERSRAPTEQATTIMDLMPLKQPYTPEDLMAEIDKLTIPSVGGLTQRLSEFLPSLKEFYRLEKSGEFFDEEIIMEHALEELNEVAGPAPKRSSARLRPVPGSPNLVVVDDGLYDQLTGKEKENVTPTRRDDGQQKSLTTPSFATASDVNGYRTRGKTPLAELEAPSPAVLRTRSLSLGQTQGLRPSLESRLSSRRSVRSMVDTPTVTDTRPWNSDKNYPWATTIRSIDISLPAPTFIRGSPRPGPSPLRARISESSENSAPGPEELPASPTTVVTFPGPKPYSHSRHRSRALSFFTAGKRSTNAPAPGFDASGFPTGPIQVRGADQTHEAGERYPTSALTPPVNAHLVQSHSRSRWSDDSSEDEGRPATSRRLKFFKPRLTPSRRVQSHRVDTTMPGPNDRADSPHASLQDQEDEAHDFQTNRRDTFINAKGMSNSAFHGQRIMEKLRRWWHRGGDLIRTLSGRHRRSGEARSQFPQDAEGTAIVDANGRRIVPLRGDRGVQLWTGV</sequence>
<feature type="compositionally biased region" description="Polar residues" evidence="1">
    <location>
        <begin position="929"/>
        <end position="947"/>
    </location>
</feature>
<dbReference type="OrthoDB" id="3922633at2759"/>
<feature type="region of interest" description="Disordered" evidence="1">
    <location>
        <begin position="282"/>
        <end position="322"/>
    </location>
</feature>
<organism evidence="2 3">
    <name type="scientific">Lophiotrema nucula</name>
    <dbReference type="NCBI Taxonomy" id="690887"/>
    <lineage>
        <taxon>Eukaryota</taxon>
        <taxon>Fungi</taxon>
        <taxon>Dikarya</taxon>
        <taxon>Ascomycota</taxon>
        <taxon>Pezizomycotina</taxon>
        <taxon>Dothideomycetes</taxon>
        <taxon>Pleosporomycetidae</taxon>
        <taxon>Pleosporales</taxon>
        <taxon>Lophiotremataceae</taxon>
        <taxon>Lophiotrema</taxon>
    </lineage>
</organism>
<feature type="compositionally biased region" description="Basic and acidic residues" evidence="1">
    <location>
        <begin position="568"/>
        <end position="578"/>
    </location>
</feature>
<evidence type="ECO:0000313" key="2">
    <source>
        <dbReference type="EMBL" id="KAF2122122.1"/>
    </source>
</evidence>
<feature type="region of interest" description="Disordered" evidence="1">
    <location>
        <begin position="533"/>
        <end position="654"/>
    </location>
</feature>